<sequence>MNRRQALALLPAALAAASLGACADSGTGPAPVRWGKENCAYCGMIVDDPRFAAQVRGGPKGKVYKFDDLGDAILWMAKQSFSDDPATEFWVGDSDAGATPGKAGGWLDGRKAWYLSGRKSPMAHNFGAVSDQRDGSIDFAELRKTIIARGSPTQCATPAEGSS</sequence>
<accession>A0ABS5IB40</accession>
<gene>
    <name evidence="2" type="ORF">KEC16_07960</name>
</gene>
<dbReference type="EMBL" id="JAGTUF010000005">
    <property type="protein sequence ID" value="MBR9971646.1"/>
    <property type="molecule type" value="Genomic_DNA"/>
</dbReference>
<proteinExistence type="predicted"/>
<comment type="caution">
    <text evidence="2">The sequence shown here is derived from an EMBL/GenBank/DDBJ whole genome shotgun (WGS) entry which is preliminary data.</text>
</comment>
<evidence type="ECO:0000256" key="1">
    <source>
        <dbReference type="SAM" id="SignalP"/>
    </source>
</evidence>
<dbReference type="SUPFAM" id="SSF160387">
    <property type="entry name" value="NosL/MerB-like"/>
    <property type="match status" value="1"/>
</dbReference>
<feature type="chain" id="PRO_5046661492" evidence="1">
    <location>
        <begin position="24"/>
        <end position="163"/>
    </location>
</feature>
<dbReference type="Pfam" id="PF05573">
    <property type="entry name" value="NosL"/>
    <property type="match status" value="1"/>
</dbReference>
<name>A0ABS5IB40_9PROT</name>
<feature type="signal peptide" evidence="1">
    <location>
        <begin position="1"/>
        <end position="23"/>
    </location>
</feature>
<keyword evidence="1" id="KW-0732">Signal</keyword>
<keyword evidence="3" id="KW-1185">Reference proteome</keyword>
<evidence type="ECO:0000313" key="2">
    <source>
        <dbReference type="EMBL" id="MBR9971646.1"/>
    </source>
</evidence>
<evidence type="ECO:0000313" key="3">
    <source>
        <dbReference type="Proteomes" id="UP000680714"/>
    </source>
</evidence>
<organism evidence="2 3">
    <name type="scientific">Magnetospirillum sulfuroxidans</name>
    <dbReference type="NCBI Taxonomy" id="611300"/>
    <lineage>
        <taxon>Bacteria</taxon>
        <taxon>Pseudomonadati</taxon>
        <taxon>Pseudomonadota</taxon>
        <taxon>Alphaproteobacteria</taxon>
        <taxon>Rhodospirillales</taxon>
        <taxon>Rhodospirillaceae</taxon>
        <taxon>Magnetospirillum</taxon>
    </lineage>
</organism>
<dbReference type="PROSITE" id="PS51257">
    <property type="entry name" value="PROKAR_LIPOPROTEIN"/>
    <property type="match status" value="1"/>
</dbReference>
<dbReference type="InterPro" id="IPR008719">
    <property type="entry name" value="N2O_reductase_NosL"/>
</dbReference>
<protein>
    <submittedName>
        <fullName evidence="2">Nitrous oxide reductase accessory protein NosL</fullName>
    </submittedName>
</protein>
<dbReference type="Proteomes" id="UP000680714">
    <property type="component" value="Unassembled WGS sequence"/>
</dbReference>
<reference evidence="2 3" key="1">
    <citation type="submission" date="2021-04" db="EMBL/GenBank/DDBJ databases">
        <title>Magnetospirillum sulfuroxidans sp. nov., a facultative chemolithoautotrophic sulfur-oxidizing alphaproteobacterium isolated from freshwater sediment and proposals for Paramagetospirillum gen. nov., and Magnetospirillaceae fam. nov.</title>
        <authorList>
            <person name="Koziaeva V."/>
            <person name="Geelhoed J.S."/>
            <person name="Sorokin D.Y."/>
            <person name="Grouzdev D.S."/>
        </authorList>
    </citation>
    <scope>NUCLEOTIDE SEQUENCE [LARGE SCALE GENOMIC DNA]</scope>
    <source>
        <strain evidence="2 3">J10</strain>
    </source>
</reference>